<sequence>MTVRNVKLSLLIKRLTVIWVLVTIITLWSDIHKHLRNWARSGEKFPELGDDVRVKDVRVSRCYSWYRSCDAIWDYNMRDELVTWFRVDRDKRQDTAVGRGLLWRTYVYWQPTGPLDASAVVDLAMSHEGLPLGLVNERYNKIRNKDIDGYHVHSKTKTDYNFFIKTDRKSYEGASGSDLKWSAKFGNHLEEWFWKGDGLWCKYGPKSQGVKKIKAFIGSDFMESRPMWSEMVHCMPRQGFSKPISFSFLKSTSNSDSGKNHQFPREPHLLVKQNDFKILQLTDLHFGANANDAWAGSSSDYESGQPNSVYRFDSPNVQFVQTAIRNELPDLVVITGHLFKGFNKHLDYETQILKIVAPIITHGIPFVIAWGEDDLANEYKTQILNFIKELPFCLNKFDPNNSTNIMLPILSSVQGRQKRIGTIYAFDTNVTESYNFLKESPVPPESVFNFAFQHYPLQEYRPKGTFALIGSYEEKGSLDYLPPTIEFRNLLGKKNVKAFSCGHEHGNDCCILSDGKQQNLNNNMWLCYGGIAGYDPLYESKTRLFKIDLEKTDITSWKRTLKDRNRVFDYQYIWTQSPN</sequence>
<organism evidence="2 3">
    <name type="scientific">Kluyveromyces marxianus</name>
    <name type="common">Yeast</name>
    <name type="synonym">Candida kefyr</name>
    <dbReference type="NCBI Taxonomy" id="4911"/>
    <lineage>
        <taxon>Eukaryota</taxon>
        <taxon>Fungi</taxon>
        <taxon>Dikarya</taxon>
        <taxon>Ascomycota</taxon>
        <taxon>Saccharomycotina</taxon>
        <taxon>Saccharomycetes</taxon>
        <taxon>Saccharomycetales</taxon>
        <taxon>Saccharomycetaceae</taxon>
        <taxon>Kluyveromyces</taxon>
    </lineage>
</organism>
<dbReference type="Pfam" id="PF00149">
    <property type="entry name" value="Metallophos"/>
    <property type="match status" value="1"/>
</dbReference>
<dbReference type="InterPro" id="IPR004843">
    <property type="entry name" value="Calcineurin-like_PHP"/>
</dbReference>
<dbReference type="Gene3D" id="3.60.21.10">
    <property type="match status" value="1"/>
</dbReference>
<name>A0ABX6ET00_KLUMA</name>
<accession>A0ABX6ET00</accession>
<dbReference type="PANTHER" id="PTHR32440">
    <property type="entry name" value="PHOSPHATASE DCR2-RELATED-RELATED"/>
    <property type="match status" value="1"/>
</dbReference>
<dbReference type="SUPFAM" id="SSF56300">
    <property type="entry name" value="Metallo-dependent phosphatases"/>
    <property type="match status" value="1"/>
</dbReference>
<reference evidence="2 3" key="1">
    <citation type="submission" date="2016-03" db="EMBL/GenBank/DDBJ databases">
        <title>How can Kluyveromyces marxianus grow so fast - potential evolutionary course in Saccharomyces Complex revealed by comparative genomics.</title>
        <authorList>
            <person name="Mo W."/>
            <person name="Lu W."/>
            <person name="Yang X."/>
            <person name="Qi J."/>
            <person name="Lv H."/>
        </authorList>
    </citation>
    <scope>NUCLEOTIDE SEQUENCE [LARGE SCALE GENOMIC DNA]</scope>
    <source>
        <strain evidence="2 3">FIM1</strain>
    </source>
</reference>
<evidence type="ECO:0000259" key="1">
    <source>
        <dbReference type="Pfam" id="PF00149"/>
    </source>
</evidence>
<gene>
    <name evidence="2" type="primary">SIA1</name>
    <name evidence="2" type="ORF">FIM1_1431</name>
</gene>
<dbReference type="PANTHER" id="PTHR32440:SF0">
    <property type="entry name" value="PHOSPHATASE DCR2-RELATED"/>
    <property type="match status" value="1"/>
</dbReference>
<evidence type="ECO:0000313" key="3">
    <source>
        <dbReference type="Proteomes" id="UP000422736"/>
    </source>
</evidence>
<keyword evidence="3" id="KW-1185">Reference proteome</keyword>
<dbReference type="CDD" id="cd07383">
    <property type="entry name" value="MPP_Dcr2"/>
    <property type="match status" value="1"/>
</dbReference>
<protein>
    <submittedName>
        <fullName evidence="2">Protein SIA1</fullName>
    </submittedName>
</protein>
<proteinExistence type="predicted"/>
<reference evidence="2 3" key="2">
    <citation type="submission" date="2019-11" db="EMBL/GenBank/DDBJ databases">
        <authorList>
            <person name="Lu H."/>
        </authorList>
    </citation>
    <scope>NUCLEOTIDE SEQUENCE [LARGE SCALE GENOMIC DNA]</scope>
    <source>
        <strain evidence="2 3">FIM1</strain>
    </source>
</reference>
<dbReference type="Proteomes" id="UP000422736">
    <property type="component" value="Chromosome 2"/>
</dbReference>
<dbReference type="InterPro" id="IPR029052">
    <property type="entry name" value="Metallo-depent_PP-like"/>
</dbReference>
<feature type="domain" description="Calcineurin-like phosphoesterase" evidence="1">
    <location>
        <begin position="276"/>
        <end position="506"/>
    </location>
</feature>
<evidence type="ECO:0000313" key="2">
    <source>
        <dbReference type="EMBL" id="QGN14761.1"/>
    </source>
</evidence>
<dbReference type="EMBL" id="CP015055">
    <property type="protein sequence ID" value="QGN14761.1"/>
    <property type="molecule type" value="Genomic_DNA"/>
</dbReference>